<feature type="repeat" description="RCC1" evidence="6">
    <location>
        <begin position="102"/>
        <end position="156"/>
    </location>
</feature>
<dbReference type="PROSITE" id="PS50178">
    <property type="entry name" value="ZF_FYVE"/>
    <property type="match status" value="1"/>
</dbReference>
<dbReference type="InterPro" id="IPR017455">
    <property type="entry name" value="Znf_FYVE-rel"/>
</dbReference>
<dbReference type="GO" id="GO:0008270">
    <property type="term" value="F:zinc ion binding"/>
    <property type="evidence" value="ECO:0007669"/>
    <property type="project" value="UniProtKB-KW"/>
</dbReference>
<feature type="repeat" description="RCC1" evidence="6">
    <location>
        <begin position="157"/>
        <end position="208"/>
    </location>
</feature>
<dbReference type="InterPro" id="IPR013083">
    <property type="entry name" value="Znf_RING/FYVE/PHD"/>
</dbReference>
<proteinExistence type="predicted"/>
<dbReference type="PROSITE" id="PS00626">
    <property type="entry name" value="RCC1_2"/>
    <property type="match status" value="1"/>
</dbReference>
<evidence type="ECO:0000313" key="8">
    <source>
        <dbReference type="EnsemblPlants" id="Kaladp0101s0265.1.v1.1.CDS.1"/>
    </source>
</evidence>
<keyword evidence="2" id="KW-0677">Repeat</keyword>
<keyword evidence="1" id="KW-0479">Metal-binding</keyword>
<keyword evidence="4" id="KW-0862">Zinc</keyword>
<evidence type="ECO:0000256" key="5">
    <source>
        <dbReference type="PROSITE-ProRule" id="PRU00091"/>
    </source>
</evidence>
<keyword evidence="9" id="KW-1185">Reference proteome</keyword>
<dbReference type="PANTHER" id="PTHR22870">
    <property type="entry name" value="REGULATOR OF CHROMOSOME CONDENSATION"/>
    <property type="match status" value="1"/>
</dbReference>
<evidence type="ECO:0000259" key="7">
    <source>
        <dbReference type="PROSITE" id="PS50178"/>
    </source>
</evidence>
<dbReference type="Gene3D" id="3.30.40.10">
    <property type="entry name" value="Zinc/RING finger domain, C3HC4 (zinc finger)"/>
    <property type="match status" value="1"/>
</dbReference>
<evidence type="ECO:0000256" key="4">
    <source>
        <dbReference type="ARBA" id="ARBA00022833"/>
    </source>
</evidence>
<dbReference type="Proteomes" id="UP000594263">
    <property type="component" value="Unplaced"/>
</dbReference>
<dbReference type="SUPFAM" id="SSF50985">
    <property type="entry name" value="RCC1/BLIP-II"/>
    <property type="match status" value="1"/>
</dbReference>
<accession>A0A7N0V7S7</accession>
<dbReference type="InterPro" id="IPR011011">
    <property type="entry name" value="Znf_FYVE_PHD"/>
</dbReference>
<dbReference type="PRINTS" id="PR00633">
    <property type="entry name" value="RCCNDNSATION"/>
</dbReference>
<name>A0A7N0V7S7_KALFE</name>
<dbReference type="InterPro" id="IPR009091">
    <property type="entry name" value="RCC1/BLIP-II"/>
</dbReference>
<dbReference type="Gene3D" id="2.130.10.30">
    <property type="entry name" value="Regulator of chromosome condensation 1/beta-lactamase-inhibitor protein II"/>
    <property type="match status" value="2"/>
</dbReference>
<evidence type="ECO:0000256" key="1">
    <source>
        <dbReference type="ARBA" id="ARBA00022723"/>
    </source>
</evidence>
<organism evidence="8 9">
    <name type="scientific">Kalanchoe fedtschenkoi</name>
    <name type="common">Lavender scallops</name>
    <name type="synonym">South American air plant</name>
    <dbReference type="NCBI Taxonomy" id="63787"/>
    <lineage>
        <taxon>Eukaryota</taxon>
        <taxon>Viridiplantae</taxon>
        <taxon>Streptophyta</taxon>
        <taxon>Embryophyta</taxon>
        <taxon>Tracheophyta</taxon>
        <taxon>Spermatophyta</taxon>
        <taxon>Magnoliopsida</taxon>
        <taxon>eudicotyledons</taxon>
        <taxon>Gunneridae</taxon>
        <taxon>Pentapetalae</taxon>
        <taxon>Saxifragales</taxon>
        <taxon>Crassulaceae</taxon>
        <taxon>Kalanchoe</taxon>
    </lineage>
</organism>
<dbReference type="Pfam" id="PF01363">
    <property type="entry name" value="FYVE"/>
    <property type="match status" value="1"/>
</dbReference>
<dbReference type="Pfam" id="PF00415">
    <property type="entry name" value="RCC1"/>
    <property type="match status" value="4"/>
</dbReference>
<dbReference type="InterPro" id="IPR000306">
    <property type="entry name" value="Znf_FYVE"/>
</dbReference>
<dbReference type="PROSITE" id="PS50012">
    <property type="entry name" value="RCC1_3"/>
    <property type="match status" value="4"/>
</dbReference>
<evidence type="ECO:0000313" key="9">
    <source>
        <dbReference type="Proteomes" id="UP000594263"/>
    </source>
</evidence>
<keyword evidence="3 5" id="KW-0863">Zinc-finger</keyword>
<dbReference type="InterPro" id="IPR051210">
    <property type="entry name" value="Ub_ligase/GEF_domain"/>
</dbReference>
<evidence type="ECO:0000256" key="3">
    <source>
        <dbReference type="ARBA" id="ARBA00022771"/>
    </source>
</evidence>
<feature type="domain" description="FYVE-type" evidence="7">
    <location>
        <begin position="273"/>
        <end position="326"/>
    </location>
</feature>
<feature type="repeat" description="RCC1" evidence="6">
    <location>
        <begin position="223"/>
        <end position="274"/>
    </location>
</feature>
<evidence type="ECO:0000256" key="6">
    <source>
        <dbReference type="PROSITE-ProRule" id="PRU00235"/>
    </source>
</evidence>
<protein>
    <recommendedName>
        <fullName evidence="7">FYVE-type domain-containing protein</fullName>
    </recommendedName>
</protein>
<dbReference type="PANTHER" id="PTHR22870:SF358">
    <property type="entry name" value="REGULATOR OF CHROMOSOME CONDENSATION (RCC1) FAMILY WITH FYVE ZINC FINGER DOMAIN-CONTAINING PROTEIN"/>
    <property type="match status" value="1"/>
</dbReference>
<reference evidence="8" key="1">
    <citation type="submission" date="2021-01" db="UniProtKB">
        <authorList>
            <consortium name="EnsemblPlants"/>
        </authorList>
    </citation>
    <scope>IDENTIFICATION</scope>
</reference>
<dbReference type="Gramene" id="Kaladp0101s0265.1.v1.1">
    <property type="protein sequence ID" value="Kaladp0101s0265.1.v1.1.CDS.1"/>
    <property type="gene ID" value="Kaladp0101s0265.v1.1"/>
</dbReference>
<evidence type="ECO:0000256" key="2">
    <source>
        <dbReference type="ARBA" id="ARBA00022737"/>
    </source>
</evidence>
<dbReference type="OMA" id="RHNCYNR"/>
<dbReference type="InterPro" id="IPR000408">
    <property type="entry name" value="Reg_chr_condens"/>
</dbReference>
<dbReference type="AlphaFoldDB" id="A0A7N0V7S7"/>
<sequence>MDCWVVVQIELKSNTKADVLLPKPLESTVALKVYSIACGRRHAMLITKQGEIYSWGEEQGGRLGHGVEADVSHPKFIDALRYMRIDVIACGEYHSCAVTHSGDLCTLGDGTHNIGLLGHGSEVSHWISKKVGGVLDSMPVVYISCGSWHTAIVTSSSRLFTFGDGTFGALGHGDRSSTSVPREVEVLGGLRTLRVARGLWHSAAMVEIVTESSGAENCCSMSNKLFTWGNGDEDQLGHGDRESKLTPHGIFVVLGYESIQWASSVDHSIYAGCHNQFGLRRKRHNCYNRGLAFCTACRSKKSLKAATALDDNRPYRVCDDCFTKLKKAMDAGPVARIPKVRSVNFNRESGELIDLYKPQQKHSRMSSFNQLENEQSKPMNETRIFLRLSHILQWTGYTATSRVSSAPLPSRLVPLPSRPVHRSVSS</sequence>
<dbReference type="SUPFAM" id="SSF57903">
    <property type="entry name" value="FYVE/PHD zinc finger"/>
    <property type="match status" value="1"/>
</dbReference>
<feature type="repeat" description="RCC1" evidence="6">
    <location>
        <begin position="50"/>
        <end position="101"/>
    </location>
</feature>
<dbReference type="SMART" id="SM00064">
    <property type="entry name" value="FYVE"/>
    <property type="match status" value="1"/>
</dbReference>
<dbReference type="EnsemblPlants" id="Kaladp0101s0265.1.v1.1">
    <property type="protein sequence ID" value="Kaladp0101s0265.1.v1.1.CDS.1"/>
    <property type="gene ID" value="Kaladp0101s0265.v1.1"/>
</dbReference>